<keyword evidence="2" id="KW-1185">Reference proteome</keyword>
<protein>
    <submittedName>
        <fullName evidence="1">Uncharacterized protein</fullName>
    </submittedName>
</protein>
<dbReference type="EMBL" id="REGN01000739">
    <property type="protein sequence ID" value="RNA39578.1"/>
    <property type="molecule type" value="Genomic_DNA"/>
</dbReference>
<sequence length="99" mass="11476">MPLLRYSPIDTSESENLMGTRKRYSNNTSDLKINFLSPNSEICIKSITNKLINNVKDQDFKAKSELEINLNYLKCGIKRSLLCRRMCICIWRVVSLPSF</sequence>
<organism evidence="1 2">
    <name type="scientific">Brachionus plicatilis</name>
    <name type="common">Marine rotifer</name>
    <name type="synonym">Brachionus muelleri</name>
    <dbReference type="NCBI Taxonomy" id="10195"/>
    <lineage>
        <taxon>Eukaryota</taxon>
        <taxon>Metazoa</taxon>
        <taxon>Spiralia</taxon>
        <taxon>Gnathifera</taxon>
        <taxon>Rotifera</taxon>
        <taxon>Eurotatoria</taxon>
        <taxon>Monogononta</taxon>
        <taxon>Pseudotrocha</taxon>
        <taxon>Ploima</taxon>
        <taxon>Brachionidae</taxon>
        <taxon>Brachionus</taxon>
    </lineage>
</organism>
<name>A0A3M7SVF6_BRAPC</name>
<accession>A0A3M7SVF6</accession>
<evidence type="ECO:0000313" key="1">
    <source>
        <dbReference type="EMBL" id="RNA39578.1"/>
    </source>
</evidence>
<proteinExistence type="predicted"/>
<comment type="caution">
    <text evidence="1">The sequence shown here is derived from an EMBL/GenBank/DDBJ whole genome shotgun (WGS) entry which is preliminary data.</text>
</comment>
<dbReference type="Proteomes" id="UP000276133">
    <property type="component" value="Unassembled WGS sequence"/>
</dbReference>
<evidence type="ECO:0000313" key="2">
    <source>
        <dbReference type="Proteomes" id="UP000276133"/>
    </source>
</evidence>
<reference evidence="1 2" key="1">
    <citation type="journal article" date="2018" name="Sci. Rep.">
        <title>Genomic signatures of local adaptation to the degree of environmental predictability in rotifers.</title>
        <authorList>
            <person name="Franch-Gras L."/>
            <person name="Hahn C."/>
            <person name="Garcia-Roger E.M."/>
            <person name="Carmona M.J."/>
            <person name="Serra M."/>
            <person name="Gomez A."/>
        </authorList>
    </citation>
    <scope>NUCLEOTIDE SEQUENCE [LARGE SCALE GENOMIC DNA]</scope>
    <source>
        <strain evidence="1">HYR1</strain>
    </source>
</reference>
<gene>
    <name evidence="1" type="ORF">BpHYR1_012655</name>
</gene>
<dbReference type="AlphaFoldDB" id="A0A3M7SVF6"/>